<dbReference type="PANTHER" id="PTHR30086">
    <property type="entry name" value="ARGININE EXPORTER PROTEIN ARGO"/>
    <property type="match status" value="1"/>
</dbReference>
<dbReference type="Proteomes" id="UP000197535">
    <property type="component" value="Unassembled WGS sequence"/>
</dbReference>
<dbReference type="Pfam" id="PF01810">
    <property type="entry name" value="LysE"/>
    <property type="match status" value="1"/>
</dbReference>
<dbReference type="EMBL" id="LSTO01000001">
    <property type="protein sequence ID" value="OWW21781.1"/>
    <property type="molecule type" value="Genomic_DNA"/>
</dbReference>
<feature type="transmembrane region" description="Helical" evidence="6">
    <location>
        <begin position="150"/>
        <end position="179"/>
    </location>
</feature>
<dbReference type="InterPro" id="IPR001123">
    <property type="entry name" value="LeuE-type"/>
</dbReference>
<evidence type="ECO:0000256" key="6">
    <source>
        <dbReference type="SAM" id="Phobius"/>
    </source>
</evidence>
<gene>
    <name evidence="7" type="ORF">AYR66_22095</name>
</gene>
<dbReference type="PIRSF" id="PIRSF006324">
    <property type="entry name" value="LeuE"/>
    <property type="match status" value="1"/>
</dbReference>
<dbReference type="OrthoDB" id="9804822at2"/>
<dbReference type="PANTHER" id="PTHR30086:SF20">
    <property type="entry name" value="ARGININE EXPORTER PROTEIN ARGO-RELATED"/>
    <property type="match status" value="1"/>
</dbReference>
<dbReference type="GO" id="GO:0015171">
    <property type="term" value="F:amino acid transmembrane transporter activity"/>
    <property type="evidence" value="ECO:0007669"/>
    <property type="project" value="TreeGrafter"/>
</dbReference>
<feature type="transmembrane region" description="Helical" evidence="6">
    <location>
        <begin position="73"/>
        <end position="95"/>
    </location>
</feature>
<dbReference type="GO" id="GO:0005886">
    <property type="term" value="C:plasma membrane"/>
    <property type="evidence" value="ECO:0007669"/>
    <property type="project" value="UniProtKB-SubCell"/>
</dbReference>
<proteinExistence type="predicted"/>
<evidence type="ECO:0000256" key="1">
    <source>
        <dbReference type="ARBA" id="ARBA00004651"/>
    </source>
</evidence>
<evidence type="ECO:0000256" key="2">
    <source>
        <dbReference type="ARBA" id="ARBA00022475"/>
    </source>
</evidence>
<reference evidence="7 8" key="1">
    <citation type="submission" date="2016-02" db="EMBL/GenBank/DDBJ databases">
        <authorList>
            <person name="Wen L."/>
            <person name="He K."/>
            <person name="Yang H."/>
        </authorList>
    </citation>
    <scope>NUCLEOTIDE SEQUENCE [LARGE SCALE GENOMIC DNA]</scope>
    <source>
        <strain evidence="7 8">TSA40</strain>
    </source>
</reference>
<evidence type="ECO:0000256" key="5">
    <source>
        <dbReference type="ARBA" id="ARBA00023136"/>
    </source>
</evidence>
<evidence type="ECO:0000313" key="8">
    <source>
        <dbReference type="Proteomes" id="UP000197535"/>
    </source>
</evidence>
<comment type="subcellular location">
    <subcellularLocation>
        <location evidence="1">Cell membrane</location>
        <topology evidence="1">Multi-pass membrane protein</topology>
    </subcellularLocation>
</comment>
<evidence type="ECO:0000256" key="4">
    <source>
        <dbReference type="ARBA" id="ARBA00022989"/>
    </source>
</evidence>
<dbReference type="AlphaFoldDB" id="A0A254TGJ7"/>
<keyword evidence="8" id="KW-1185">Reference proteome</keyword>
<keyword evidence="4 6" id="KW-1133">Transmembrane helix</keyword>
<feature type="transmembrane region" description="Helical" evidence="6">
    <location>
        <begin position="116"/>
        <end position="138"/>
    </location>
</feature>
<name>A0A254TGJ7_9BURK</name>
<keyword evidence="5 6" id="KW-0472">Membrane</keyword>
<dbReference type="RefSeq" id="WP_088708626.1">
    <property type="nucleotide sequence ID" value="NZ_LSTO01000001.1"/>
</dbReference>
<accession>A0A254TGJ7</accession>
<sequence length="212" mass="22058">MDILGISNFGLFLVAVLLLNATPGPDTAYIVGRSIAQGRAAGLLSALGISAGCCVHALASAVGLSAILAASAAAFTIIKLAGGIYLVYLGLRMMLAKPGDASAPAKAQDVRSHKTIFLQAMVTNVLNPKVILFFLAFIPQFVRTDAPHKTLAFLLLGAAFVVLSTFWNSGTAFLAGTLARRAGRSPRVKLWLERSVGATFVALGAKLAFTKA</sequence>
<protein>
    <submittedName>
        <fullName evidence="7">Lysine transporter LysE</fullName>
    </submittedName>
</protein>
<evidence type="ECO:0000256" key="3">
    <source>
        <dbReference type="ARBA" id="ARBA00022692"/>
    </source>
</evidence>
<organism evidence="7 8">
    <name type="scientific">Noviherbaspirillum denitrificans</name>
    <dbReference type="NCBI Taxonomy" id="1968433"/>
    <lineage>
        <taxon>Bacteria</taxon>
        <taxon>Pseudomonadati</taxon>
        <taxon>Pseudomonadota</taxon>
        <taxon>Betaproteobacteria</taxon>
        <taxon>Burkholderiales</taxon>
        <taxon>Oxalobacteraceae</taxon>
        <taxon>Noviherbaspirillum</taxon>
    </lineage>
</organism>
<keyword evidence="3 6" id="KW-0812">Transmembrane</keyword>
<comment type="caution">
    <text evidence="7">The sequence shown here is derived from an EMBL/GenBank/DDBJ whole genome shotgun (WGS) entry which is preliminary data.</text>
</comment>
<feature type="transmembrane region" description="Helical" evidence="6">
    <location>
        <begin position="43"/>
        <end position="67"/>
    </location>
</feature>
<keyword evidence="2" id="KW-1003">Cell membrane</keyword>
<feature type="transmembrane region" description="Helical" evidence="6">
    <location>
        <begin position="6"/>
        <end position="22"/>
    </location>
</feature>
<evidence type="ECO:0000313" key="7">
    <source>
        <dbReference type="EMBL" id="OWW21781.1"/>
    </source>
</evidence>